<protein>
    <submittedName>
        <fullName evidence="1">Uncharacterized protein</fullName>
    </submittedName>
</protein>
<dbReference type="Proteomes" id="UP001221757">
    <property type="component" value="Unassembled WGS sequence"/>
</dbReference>
<sequence>MWWMRLTLACHLHYSERHDEASHLLASKIDEKDGRIALQTSGAFWPGCFLC</sequence>
<keyword evidence="2" id="KW-1185">Reference proteome</keyword>
<evidence type="ECO:0000313" key="2">
    <source>
        <dbReference type="Proteomes" id="UP001221757"/>
    </source>
</evidence>
<gene>
    <name evidence="1" type="ORF">B0H17DRAFT_1080056</name>
</gene>
<reference evidence="1" key="1">
    <citation type="submission" date="2023-03" db="EMBL/GenBank/DDBJ databases">
        <title>Massive genome expansion in bonnet fungi (Mycena s.s.) driven by repeated elements and novel gene families across ecological guilds.</title>
        <authorList>
            <consortium name="Lawrence Berkeley National Laboratory"/>
            <person name="Harder C.B."/>
            <person name="Miyauchi S."/>
            <person name="Viragh M."/>
            <person name="Kuo A."/>
            <person name="Thoen E."/>
            <person name="Andreopoulos B."/>
            <person name="Lu D."/>
            <person name="Skrede I."/>
            <person name="Drula E."/>
            <person name="Henrissat B."/>
            <person name="Morin E."/>
            <person name="Kohler A."/>
            <person name="Barry K."/>
            <person name="LaButti K."/>
            <person name="Morin E."/>
            <person name="Salamov A."/>
            <person name="Lipzen A."/>
            <person name="Mereny Z."/>
            <person name="Hegedus B."/>
            <person name="Baldrian P."/>
            <person name="Stursova M."/>
            <person name="Weitz H."/>
            <person name="Taylor A."/>
            <person name="Grigoriev I.V."/>
            <person name="Nagy L.G."/>
            <person name="Martin F."/>
            <person name="Kauserud H."/>
        </authorList>
    </citation>
    <scope>NUCLEOTIDE SEQUENCE</scope>
    <source>
        <strain evidence="1">CBHHK067</strain>
    </source>
</reference>
<comment type="caution">
    <text evidence="1">The sequence shown here is derived from an EMBL/GenBank/DDBJ whole genome shotgun (WGS) entry which is preliminary data.</text>
</comment>
<name>A0AAD7GAQ4_MYCRO</name>
<accession>A0AAD7GAQ4</accession>
<dbReference type="AlphaFoldDB" id="A0AAD7GAQ4"/>
<dbReference type="EMBL" id="JARKIE010000142">
    <property type="protein sequence ID" value="KAJ7676452.1"/>
    <property type="molecule type" value="Genomic_DNA"/>
</dbReference>
<evidence type="ECO:0000313" key="1">
    <source>
        <dbReference type="EMBL" id="KAJ7676452.1"/>
    </source>
</evidence>
<organism evidence="1 2">
    <name type="scientific">Mycena rosella</name>
    <name type="common">Pink bonnet</name>
    <name type="synonym">Agaricus rosellus</name>
    <dbReference type="NCBI Taxonomy" id="1033263"/>
    <lineage>
        <taxon>Eukaryota</taxon>
        <taxon>Fungi</taxon>
        <taxon>Dikarya</taxon>
        <taxon>Basidiomycota</taxon>
        <taxon>Agaricomycotina</taxon>
        <taxon>Agaricomycetes</taxon>
        <taxon>Agaricomycetidae</taxon>
        <taxon>Agaricales</taxon>
        <taxon>Marasmiineae</taxon>
        <taxon>Mycenaceae</taxon>
        <taxon>Mycena</taxon>
    </lineage>
</organism>
<proteinExistence type="predicted"/>